<name>A0ABS5U658_9BACT</name>
<feature type="chain" id="PRO_5046660578" description="DUF4136 domain-containing protein" evidence="1">
    <location>
        <begin position="19"/>
        <end position="172"/>
    </location>
</feature>
<proteinExistence type="predicted"/>
<gene>
    <name evidence="2" type="ORF">KJB30_05165</name>
</gene>
<dbReference type="Proteomes" id="UP000784128">
    <property type="component" value="Unassembled WGS sequence"/>
</dbReference>
<organism evidence="2 3">
    <name type="scientific">Pelotalea chapellei</name>
    <dbReference type="NCBI Taxonomy" id="44671"/>
    <lineage>
        <taxon>Bacteria</taxon>
        <taxon>Pseudomonadati</taxon>
        <taxon>Thermodesulfobacteriota</taxon>
        <taxon>Desulfuromonadia</taxon>
        <taxon>Geobacterales</taxon>
        <taxon>Geobacteraceae</taxon>
        <taxon>Pelotalea</taxon>
    </lineage>
</organism>
<evidence type="ECO:0000313" key="3">
    <source>
        <dbReference type="Proteomes" id="UP000784128"/>
    </source>
</evidence>
<feature type="signal peptide" evidence="1">
    <location>
        <begin position="1"/>
        <end position="18"/>
    </location>
</feature>
<evidence type="ECO:0008006" key="4">
    <source>
        <dbReference type="Google" id="ProtNLM"/>
    </source>
</evidence>
<keyword evidence="1" id="KW-0732">Signal</keyword>
<evidence type="ECO:0000256" key="1">
    <source>
        <dbReference type="SAM" id="SignalP"/>
    </source>
</evidence>
<dbReference type="RefSeq" id="WP_214296877.1">
    <property type="nucleotide sequence ID" value="NZ_JAHDYS010000004.1"/>
</dbReference>
<sequence length="172" mass="19275">MVAVMLLALAVLAGCSGANTKISGSFNTQKDYEAVYVVPFDTTLVPPEIGEPVFNEFVDRLNDQRRKTRISKFVILKEELKEVEPAWLVKQTYISGDLWGYVESSGCCSTEMKMKSRLYLYEPGKNEPSVQVSIQENDFFEHDRVAVSAGKERMSKKLARSLADAIITKLSP</sequence>
<protein>
    <recommendedName>
        <fullName evidence="4">DUF4136 domain-containing protein</fullName>
    </recommendedName>
</protein>
<keyword evidence="3" id="KW-1185">Reference proteome</keyword>
<reference evidence="2 3" key="1">
    <citation type="submission" date="2021-05" db="EMBL/GenBank/DDBJ databases">
        <title>The draft genome of Geobacter chapellei DSM 13688.</title>
        <authorList>
            <person name="Xu Z."/>
            <person name="Masuda Y."/>
            <person name="Itoh H."/>
            <person name="Senoo K."/>
        </authorList>
    </citation>
    <scope>NUCLEOTIDE SEQUENCE [LARGE SCALE GENOMIC DNA]</scope>
    <source>
        <strain evidence="2 3">DSM 13688</strain>
    </source>
</reference>
<dbReference type="EMBL" id="JAHDYS010000004">
    <property type="protein sequence ID" value="MBT1071160.1"/>
    <property type="molecule type" value="Genomic_DNA"/>
</dbReference>
<evidence type="ECO:0000313" key="2">
    <source>
        <dbReference type="EMBL" id="MBT1071160.1"/>
    </source>
</evidence>
<accession>A0ABS5U658</accession>
<comment type="caution">
    <text evidence="2">The sequence shown here is derived from an EMBL/GenBank/DDBJ whole genome shotgun (WGS) entry which is preliminary data.</text>
</comment>